<dbReference type="Proteomes" id="UP000011885">
    <property type="component" value="Unassembled WGS sequence"/>
</dbReference>
<name>M5U3I9_9BACT</name>
<accession>M5U3I9</accession>
<dbReference type="GO" id="GO:0016020">
    <property type="term" value="C:membrane"/>
    <property type="evidence" value="ECO:0007669"/>
    <property type="project" value="UniProtKB-SubCell"/>
</dbReference>
<evidence type="ECO:0000313" key="7">
    <source>
        <dbReference type="EMBL" id="EMI55824.1"/>
    </source>
</evidence>
<feature type="transmembrane region" description="Helical" evidence="5">
    <location>
        <begin position="6"/>
        <end position="25"/>
    </location>
</feature>
<keyword evidence="3 5" id="KW-1133">Transmembrane helix</keyword>
<keyword evidence="4 5" id="KW-0472">Membrane</keyword>
<protein>
    <submittedName>
        <fullName evidence="7">Fatty acid hydroxylase</fullName>
    </submittedName>
</protein>
<feature type="domain" description="Fatty acid hydroxylase" evidence="6">
    <location>
        <begin position="79"/>
        <end position="214"/>
    </location>
</feature>
<dbReference type="GO" id="GO:0005506">
    <property type="term" value="F:iron ion binding"/>
    <property type="evidence" value="ECO:0007669"/>
    <property type="project" value="InterPro"/>
</dbReference>
<gene>
    <name evidence="7" type="ORF">RSSM_02748</name>
</gene>
<evidence type="ECO:0000256" key="2">
    <source>
        <dbReference type="ARBA" id="ARBA00022692"/>
    </source>
</evidence>
<keyword evidence="2 5" id="KW-0812">Transmembrane</keyword>
<dbReference type="RefSeq" id="WP_008678960.1">
    <property type="nucleotide sequence ID" value="NZ_ANOH01000195.1"/>
</dbReference>
<dbReference type="InterPro" id="IPR050307">
    <property type="entry name" value="Sterol_Desaturase_Related"/>
</dbReference>
<feature type="transmembrane region" description="Helical" evidence="5">
    <location>
        <begin position="37"/>
        <end position="61"/>
    </location>
</feature>
<dbReference type="GO" id="GO:0016491">
    <property type="term" value="F:oxidoreductase activity"/>
    <property type="evidence" value="ECO:0007669"/>
    <property type="project" value="InterPro"/>
</dbReference>
<dbReference type="InterPro" id="IPR006694">
    <property type="entry name" value="Fatty_acid_hydroxylase"/>
</dbReference>
<evidence type="ECO:0000256" key="1">
    <source>
        <dbReference type="ARBA" id="ARBA00004370"/>
    </source>
</evidence>
<evidence type="ECO:0000256" key="4">
    <source>
        <dbReference type="ARBA" id="ARBA00023136"/>
    </source>
</evidence>
<reference evidence="7 8" key="1">
    <citation type="journal article" date="2013" name="Mar. Genomics">
        <title>Expression of sulfatases in Rhodopirellula baltica and the diversity of sulfatases in the genus Rhodopirellula.</title>
        <authorList>
            <person name="Wegner C.E."/>
            <person name="Richter-Heitmann T."/>
            <person name="Klindworth A."/>
            <person name="Klockow C."/>
            <person name="Richter M."/>
            <person name="Achstetter T."/>
            <person name="Glockner F.O."/>
            <person name="Harder J."/>
        </authorList>
    </citation>
    <scope>NUCLEOTIDE SEQUENCE [LARGE SCALE GENOMIC DNA]</scope>
    <source>
        <strain evidence="7 8">SM41</strain>
    </source>
</reference>
<sequence length="260" mass="28855">MDDLILRLAPASLWLAILWCVETFVGAPAPNRFRHGFVNLSLAAINGVLLFFTFGALSIWVCTVSPVVTESPFVFLHSVACFFALDLFSYCWHRLNHSVPALWRIHSVHHSDAQMDVTTAGRFHALEIAIGALLRLPVLYALGVSTITLVAYETTLVLVSMFHHSKLNLGVYDWHFRLITASPLMHSIHHSCDPRDYGSNFSSVLSLWDRVFSTLRLTERPLKHGLEGSCPESLGSLVARPFVADPNSADNHPMHRSGGG</sequence>
<comment type="subcellular location">
    <subcellularLocation>
        <location evidence="1">Membrane</location>
    </subcellularLocation>
</comment>
<feature type="transmembrane region" description="Helical" evidence="5">
    <location>
        <begin position="132"/>
        <end position="152"/>
    </location>
</feature>
<dbReference type="PANTHER" id="PTHR11863">
    <property type="entry name" value="STEROL DESATURASE"/>
    <property type="match status" value="1"/>
</dbReference>
<evidence type="ECO:0000313" key="8">
    <source>
        <dbReference type="Proteomes" id="UP000011885"/>
    </source>
</evidence>
<dbReference type="EMBL" id="ANOH01000195">
    <property type="protein sequence ID" value="EMI55824.1"/>
    <property type="molecule type" value="Genomic_DNA"/>
</dbReference>
<evidence type="ECO:0000256" key="3">
    <source>
        <dbReference type="ARBA" id="ARBA00022989"/>
    </source>
</evidence>
<feature type="transmembrane region" description="Helical" evidence="5">
    <location>
        <begin position="73"/>
        <end position="92"/>
    </location>
</feature>
<dbReference type="PATRIC" id="fig|1263870.3.peg.2920"/>
<proteinExistence type="predicted"/>
<evidence type="ECO:0000259" key="6">
    <source>
        <dbReference type="Pfam" id="PF04116"/>
    </source>
</evidence>
<evidence type="ECO:0000256" key="5">
    <source>
        <dbReference type="SAM" id="Phobius"/>
    </source>
</evidence>
<dbReference type="Pfam" id="PF04116">
    <property type="entry name" value="FA_hydroxylase"/>
    <property type="match status" value="1"/>
</dbReference>
<dbReference type="OrthoDB" id="9770329at2"/>
<dbReference type="GO" id="GO:0008610">
    <property type="term" value="P:lipid biosynthetic process"/>
    <property type="evidence" value="ECO:0007669"/>
    <property type="project" value="InterPro"/>
</dbReference>
<dbReference type="AlphaFoldDB" id="M5U3I9"/>
<organism evidence="7 8">
    <name type="scientific">Rhodopirellula sallentina SM41</name>
    <dbReference type="NCBI Taxonomy" id="1263870"/>
    <lineage>
        <taxon>Bacteria</taxon>
        <taxon>Pseudomonadati</taxon>
        <taxon>Planctomycetota</taxon>
        <taxon>Planctomycetia</taxon>
        <taxon>Pirellulales</taxon>
        <taxon>Pirellulaceae</taxon>
        <taxon>Rhodopirellula</taxon>
    </lineage>
</organism>
<keyword evidence="8" id="KW-1185">Reference proteome</keyword>
<comment type="caution">
    <text evidence="7">The sequence shown here is derived from an EMBL/GenBank/DDBJ whole genome shotgun (WGS) entry which is preliminary data.</text>
</comment>